<gene>
    <name evidence="2" type="ORF">SAMN04488242_1982</name>
</gene>
<dbReference type="GO" id="GO:0003677">
    <property type="term" value="F:DNA binding"/>
    <property type="evidence" value="ECO:0007669"/>
    <property type="project" value="InterPro"/>
</dbReference>
<protein>
    <recommendedName>
        <fullName evidence="1">HTH luxR-type domain-containing protein</fullName>
    </recommendedName>
</protein>
<dbReference type="OrthoDB" id="3728246at2"/>
<evidence type="ECO:0000313" key="2">
    <source>
        <dbReference type="EMBL" id="SDL56356.1"/>
    </source>
</evidence>
<reference evidence="2 3" key="1">
    <citation type="submission" date="2016-10" db="EMBL/GenBank/DDBJ databases">
        <authorList>
            <person name="de Groot N.N."/>
        </authorList>
    </citation>
    <scope>NUCLEOTIDE SEQUENCE [LARGE SCALE GENOMIC DNA]</scope>
    <source>
        <strain evidence="2 3">CGMCC 1.9159</strain>
    </source>
</reference>
<dbReference type="Gene3D" id="1.10.10.10">
    <property type="entry name" value="Winged helix-like DNA-binding domain superfamily/Winged helix DNA-binding domain"/>
    <property type="match status" value="1"/>
</dbReference>
<name>A0A1G9L3H8_9ACTN</name>
<keyword evidence="3" id="KW-1185">Reference proteome</keyword>
<dbReference type="Proteomes" id="UP000199475">
    <property type="component" value="Unassembled WGS sequence"/>
</dbReference>
<dbReference type="GO" id="GO:0006355">
    <property type="term" value="P:regulation of DNA-templated transcription"/>
    <property type="evidence" value="ECO:0007669"/>
    <property type="project" value="InterPro"/>
</dbReference>
<dbReference type="SMART" id="SM00421">
    <property type="entry name" value="HTH_LUXR"/>
    <property type="match status" value="1"/>
</dbReference>
<dbReference type="InterPro" id="IPR016032">
    <property type="entry name" value="Sig_transdc_resp-reg_C-effctor"/>
</dbReference>
<organism evidence="2 3">
    <name type="scientific">Tessaracoccus oleiagri</name>
    <dbReference type="NCBI Taxonomy" id="686624"/>
    <lineage>
        <taxon>Bacteria</taxon>
        <taxon>Bacillati</taxon>
        <taxon>Actinomycetota</taxon>
        <taxon>Actinomycetes</taxon>
        <taxon>Propionibacteriales</taxon>
        <taxon>Propionibacteriaceae</taxon>
        <taxon>Tessaracoccus</taxon>
    </lineage>
</organism>
<dbReference type="InterPro" id="IPR036388">
    <property type="entry name" value="WH-like_DNA-bd_sf"/>
</dbReference>
<dbReference type="STRING" id="686624.SAMN04488242_1982"/>
<feature type="domain" description="HTH luxR-type" evidence="1">
    <location>
        <begin position="229"/>
        <end position="292"/>
    </location>
</feature>
<dbReference type="EMBL" id="FNGP01000003">
    <property type="protein sequence ID" value="SDL56356.1"/>
    <property type="molecule type" value="Genomic_DNA"/>
</dbReference>
<dbReference type="PROSITE" id="PS50043">
    <property type="entry name" value="HTH_LUXR_2"/>
    <property type="match status" value="1"/>
</dbReference>
<accession>A0A1G9L3H8</accession>
<dbReference type="AlphaFoldDB" id="A0A1G9L3H8"/>
<proteinExistence type="predicted"/>
<evidence type="ECO:0000259" key="1">
    <source>
        <dbReference type="PROSITE" id="PS50043"/>
    </source>
</evidence>
<evidence type="ECO:0000313" key="3">
    <source>
        <dbReference type="Proteomes" id="UP000199475"/>
    </source>
</evidence>
<sequence length="294" mass="31669">MTDPVLDARILVHVIATGRSTLGGLSRCLDQDPKTLVRRIRSLVAAGALELSSTGDDTQLALAAGRPEPIAAHAADDDSGTIGAWLQLCRARAGHGTIGLRSRAEFDTVAARYNHRARGVVFLLSRAVGEQGRAWRDLNLGLIRELLGLGKRVRMLISHSFLDSPTGRAFATSVIDSGGQLHATSRVDTPMILWERLGAVHFLPHRGQMLLQTEGVDALQPLTDTWVGSASPAQQVTSATVIRLLAAGHTDAGAARKLGISERQFRRHVSVLMQELDASSRFQAGIEAARSMQW</sequence>
<dbReference type="CDD" id="cd06170">
    <property type="entry name" value="LuxR_C_like"/>
    <property type="match status" value="1"/>
</dbReference>
<dbReference type="RefSeq" id="WP_093251537.1">
    <property type="nucleotide sequence ID" value="NZ_FNGP01000003.1"/>
</dbReference>
<dbReference type="InterPro" id="IPR000792">
    <property type="entry name" value="Tscrpt_reg_LuxR_C"/>
</dbReference>
<dbReference type="SUPFAM" id="SSF46894">
    <property type="entry name" value="C-terminal effector domain of the bipartite response regulators"/>
    <property type="match status" value="1"/>
</dbReference>